<gene>
    <name evidence="8" type="primary">HMT3</name>
    <name evidence="8" type="ORF">H4R18_002443</name>
</gene>
<protein>
    <submittedName>
        <fullName evidence="8">Catalyzes methyl transfer from S-methylmethionine (SMM) to adenosyl-L-homocysteine (AdoMet)</fullName>
        <ecNumber evidence="8">2.1.1.10</ecNumber>
    </submittedName>
</protein>
<dbReference type="GO" id="GO:0009086">
    <property type="term" value="P:methionine biosynthetic process"/>
    <property type="evidence" value="ECO:0007669"/>
    <property type="project" value="InterPro"/>
</dbReference>
<dbReference type="PANTHER" id="PTHR46015:SF1">
    <property type="entry name" value="HOMOCYSTEINE S-METHYLTRANSFERASE-LIKE ISOFORM 1"/>
    <property type="match status" value="1"/>
</dbReference>
<evidence type="ECO:0000256" key="3">
    <source>
        <dbReference type="ARBA" id="ARBA00022723"/>
    </source>
</evidence>
<dbReference type="GO" id="GO:0033528">
    <property type="term" value="P:S-methylmethionine cycle"/>
    <property type="evidence" value="ECO:0007669"/>
    <property type="project" value="TreeGrafter"/>
</dbReference>
<dbReference type="AlphaFoldDB" id="A0A9W8HCZ9"/>
<keyword evidence="9" id="KW-1185">Reference proteome</keyword>
<evidence type="ECO:0000313" key="9">
    <source>
        <dbReference type="Proteomes" id="UP001140217"/>
    </source>
</evidence>
<dbReference type="PROSITE" id="PS50970">
    <property type="entry name" value="HCY"/>
    <property type="match status" value="1"/>
</dbReference>
<feature type="chain" id="PRO_5040747664" evidence="6">
    <location>
        <begin position="20"/>
        <end position="334"/>
    </location>
</feature>
<keyword evidence="3 5" id="KW-0479">Metal-binding</keyword>
<evidence type="ECO:0000256" key="5">
    <source>
        <dbReference type="PROSITE-ProRule" id="PRU00333"/>
    </source>
</evidence>
<dbReference type="InterPro" id="IPR003726">
    <property type="entry name" value="HCY_dom"/>
</dbReference>
<dbReference type="Gene3D" id="3.20.20.330">
    <property type="entry name" value="Homocysteine-binding-like domain"/>
    <property type="match status" value="1"/>
</dbReference>
<evidence type="ECO:0000256" key="6">
    <source>
        <dbReference type="SAM" id="SignalP"/>
    </source>
</evidence>
<dbReference type="InterPro" id="IPR017226">
    <property type="entry name" value="BHMT-like"/>
</dbReference>
<reference evidence="8" key="1">
    <citation type="submission" date="2022-07" db="EMBL/GenBank/DDBJ databases">
        <title>Phylogenomic reconstructions and comparative analyses of Kickxellomycotina fungi.</title>
        <authorList>
            <person name="Reynolds N.K."/>
            <person name="Stajich J.E."/>
            <person name="Barry K."/>
            <person name="Grigoriev I.V."/>
            <person name="Crous P."/>
            <person name="Smith M.E."/>
        </authorList>
    </citation>
    <scope>NUCLEOTIDE SEQUENCE</scope>
    <source>
        <strain evidence="8">NBRC 105414</strain>
    </source>
</reference>
<comment type="cofactor">
    <cofactor evidence="5">
        <name>Zn(2+)</name>
        <dbReference type="ChEBI" id="CHEBI:29105"/>
    </cofactor>
</comment>
<dbReference type="GO" id="GO:0008270">
    <property type="term" value="F:zinc ion binding"/>
    <property type="evidence" value="ECO:0007669"/>
    <property type="project" value="InterPro"/>
</dbReference>
<name>A0A9W8HCZ9_9FUNG</name>
<organism evidence="8 9">
    <name type="scientific">Coemansia javaensis</name>
    <dbReference type="NCBI Taxonomy" id="2761396"/>
    <lineage>
        <taxon>Eukaryota</taxon>
        <taxon>Fungi</taxon>
        <taxon>Fungi incertae sedis</taxon>
        <taxon>Zoopagomycota</taxon>
        <taxon>Kickxellomycotina</taxon>
        <taxon>Kickxellomycetes</taxon>
        <taxon>Kickxellales</taxon>
        <taxon>Kickxellaceae</taxon>
        <taxon>Coemansia</taxon>
    </lineage>
</organism>
<dbReference type="InterPro" id="IPR036589">
    <property type="entry name" value="HCY_dom_sf"/>
</dbReference>
<keyword evidence="1 5" id="KW-0489">Methyltransferase</keyword>
<dbReference type="OrthoDB" id="261426at2759"/>
<feature type="domain" description="Hcy-binding" evidence="7">
    <location>
        <begin position="8"/>
        <end position="330"/>
    </location>
</feature>
<dbReference type="PIRSF" id="PIRSF037505">
    <property type="entry name" value="Betaine_HMT"/>
    <property type="match status" value="1"/>
</dbReference>
<evidence type="ECO:0000259" key="7">
    <source>
        <dbReference type="PROSITE" id="PS50970"/>
    </source>
</evidence>
<comment type="caution">
    <text evidence="8">The sequence shown here is derived from an EMBL/GenBank/DDBJ whole genome shotgun (WGS) entry which is preliminary data.</text>
</comment>
<dbReference type="InterPro" id="IPR051486">
    <property type="entry name" value="Hcy_S-methyltransferase"/>
</dbReference>
<dbReference type="Pfam" id="PF02574">
    <property type="entry name" value="S-methyl_trans"/>
    <property type="match status" value="1"/>
</dbReference>
<evidence type="ECO:0000256" key="1">
    <source>
        <dbReference type="ARBA" id="ARBA00022603"/>
    </source>
</evidence>
<sequence>MATTALAPLLAAAGAAGRAAVLDGGLGQLLADESPGLAAPDGLWAAGVAVRSPAAVRAAHRRFLDAGADIITTATYQASAEGYIAAGLAPDERGAEALLAAALAIAVDARADFAAAGAGRRPLVAASLGSIGATLGNCSEYTGRYGHGVAAADIRAFHLRRFRMLARCLEQPRLRGQIDLVAVETIPSLAEAAAVVSALDELHRSGARLPPAWVSLTAAAEDRVPTGEPVEDVVRVAAGSPHVCAVGVNCVPLGIAAGLLARVRRATALPVVCCPNGQAWAGSAGGWRDEAARTPPGAFAAAEWVAGGAAVVGGCCRAGPEHIGALARAVRGAG</sequence>
<feature type="signal peptide" evidence="6">
    <location>
        <begin position="1"/>
        <end position="19"/>
    </location>
</feature>
<accession>A0A9W8HCZ9</accession>
<dbReference type="PANTHER" id="PTHR46015">
    <property type="entry name" value="ZGC:172121"/>
    <property type="match status" value="1"/>
</dbReference>
<dbReference type="NCBIfam" id="NF007020">
    <property type="entry name" value="PRK09485.1"/>
    <property type="match status" value="1"/>
</dbReference>
<feature type="binding site" evidence="5">
    <location>
        <position position="250"/>
    </location>
    <ligand>
        <name>Zn(2+)</name>
        <dbReference type="ChEBI" id="CHEBI:29105"/>
    </ligand>
</feature>
<feature type="binding site" evidence="5">
    <location>
        <position position="316"/>
    </location>
    <ligand>
        <name>Zn(2+)</name>
        <dbReference type="ChEBI" id="CHEBI:29105"/>
    </ligand>
</feature>
<dbReference type="Proteomes" id="UP001140217">
    <property type="component" value="Unassembled WGS sequence"/>
</dbReference>
<dbReference type="GO" id="GO:0032259">
    <property type="term" value="P:methylation"/>
    <property type="evidence" value="ECO:0007669"/>
    <property type="project" value="UniProtKB-KW"/>
</dbReference>
<dbReference type="GO" id="GO:0008898">
    <property type="term" value="F:S-adenosylmethionine-homocysteine S-methyltransferase activity"/>
    <property type="evidence" value="ECO:0007669"/>
    <property type="project" value="TreeGrafter"/>
</dbReference>
<feature type="binding site" evidence="5">
    <location>
        <position position="315"/>
    </location>
    <ligand>
        <name>Zn(2+)</name>
        <dbReference type="ChEBI" id="CHEBI:29105"/>
    </ligand>
</feature>
<dbReference type="EC" id="2.1.1.10" evidence="8"/>
<keyword evidence="4 5" id="KW-0862">Zinc</keyword>
<dbReference type="SUPFAM" id="SSF82282">
    <property type="entry name" value="Homocysteine S-methyltransferase"/>
    <property type="match status" value="1"/>
</dbReference>
<evidence type="ECO:0000313" key="8">
    <source>
        <dbReference type="EMBL" id="KAJ2782177.1"/>
    </source>
</evidence>
<keyword evidence="2 5" id="KW-0808">Transferase</keyword>
<dbReference type="EMBL" id="JANBUL010000080">
    <property type="protein sequence ID" value="KAJ2782177.1"/>
    <property type="molecule type" value="Genomic_DNA"/>
</dbReference>
<keyword evidence="6" id="KW-0732">Signal</keyword>
<proteinExistence type="predicted"/>
<evidence type="ECO:0000256" key="4">
    <source>
        <dbReference type="ARBA" id="ARBA00022833"/>
    </source>
</evidence>
<evidence type="ECO:0000256" key="2">
    <source>
        <dbReference type="ARBA" id="ARBA00022679"/>
    </source>
</evidence>